<sequence length="71" mass="8597">MNEFVQYKETYSDGNYDNVWNSIFVTCELFRTLAKDVAEYFMYTYPIDDDTNMTEYLKHVRKLPVDAKEIY</sequence>
<dbReference type="RefSeq" id="WP_181754213.1">
    <property type="nucleotide sequence ID" value="NZ_JACEIQ010000024.1"/>
</dbReference>
<dbReference type="AlphaFoldDB" id="A0A7W1WU65"/>
<reference evidence="1 2" key="1">
    <citation type="submission" date="2020-07" db="EMBL/GenBank/DDBJ databases">
        <authorList>
            <person name="Feng H."/>
        </authorList>
    </citation>
    <scope>NUCLEOTIDE SEQUENCE [LARGE SCALE GENOMIC DNA]</scope>
    <source>
        <strain evidence="2">s-10</strain>
    </source>
</reference>
<proteinExistence type="predicted"/>
<comment type="caution">
    <text evidence="1">The sequence shown here is derived from an EMBL/GenBank/DDBJ whole genome shotgun (WGS) entry which is preliminary data.</text>
</comment>
<protein>
    <submittedName>
        <fullName evidence="1">Aminoglycoside 6-adenylyltransferase</fullName>
    </submittedName>
</protein>
<evidence type="ECO:0000313" key="1">
    <source>
        <dbReference type="EMBL" id="MBA4496102.1"/>
    </source>
</evidence>
<keyword evidence="1" id="KW-0548">Nucleotidyltransferase</keyword>
<dbReference type="GO" id="GO:0016779">
    <property type="term" value="F:nucleotidyltransferase activity"/>
    <property type="evidence" value="ECO:0007669"/>
    <property type="project" value="UniProtKB-KW"/>
</dbReference>
<gene>
    <name evidence="1" type="ORF">H1191_17640</name>
</gene>
<organism evidence="1 2">
    <name type="scientific">Paenactinomyces guangxiensis</name>
    <dbReference type="NCBI Taxonomy" id="1490290"/>
    <lineage>
        <taxon>Bacteria</taxon>
        <taxon>Bacillati</taxon>
        <taxon>Bacillota</taxon>
        <taxon>Bacilli</taxon>
        <taxon>Bacillales</taxon>
        <taxon>Thermoactinomycetaceae</taxon>
        <taxon>Paenactinomyces</taxon>
    </lineage>
</organism>
<dbReference type="InterPro" id="IPR007530">
    <property type="entry name" value="Aminoglycoside_adenylylTfrase"/>
</dbReference>
<dbReference type="EMBL" id="JACEIQ010000024">
    <property type="protein sequence ID" value="MBA4496102.1"/>
    <property type="molecule type" value="Genomic_DNA"/>
</dbReference>
<dbReference type="Proteomes" id="UP000535491">
    <property type="component" value="Unassembled WGS sequence"/>
</dbReference>
<dbReference type="Pfam" id="PF04439">
    <property type="entry name" value="Adenyl_transf"/>
    <property type="match status" value="1"/>
</dbReference>
<name>A0A7W1WU65_9BACL</name>
<dbReference type="SUPFAM" id="SSF81631">
    <property type="entry name" value="PAP/OAS1 substrate-binding domain"/>
    <property type="match status" value="1"/>
</dbReference>
<evidence type="ECO:0000313" key="2">
    <source>
        <dbReference type="Proteomes" id="UP000535491"/>
    </source>
</evidence>
<keyword evidence="1" id="KW-0808">Transferase</keyword>
<keyword evidence="2" id="KW-1185">Reference proteome</keyword>
<dbReference type="Gene3D" id="1.20.120.330">
    <property type="entry name" value="Nucleotidyltransferases domain 2"/>
    <property type="match status" value="1"/>
</dbReference>
<accession>A0A7W1WU65</accession>